<feature type="region of interest" description="Disordered" evidence="2">
    <location>
        <begin position="1"/>
        <end position="32"/>
    </location>
</feature>
<dbReference type="EMBL" id="JACAGB010000016">
    <property type="protein sequence ID" value="KAF6320443.1"/>
    <property type="molecule type" value="Genomic_DNA"/>
</dbReference>
<feature type="compositionally biased region" description="Basic residues" evidence="2">
    <location>
        <begin position="250"/>
        <end position="263"/>
    </location>
</feature>
<organism evidence="3 4">
    <name type="scientific">Pipistrellus kuhlii</name>
    <name type="common">Kuhl's pipistrelle</name>
    <dbReference type="NCBI Taxonomy" id="59472"/>
    <lineage>
        <taxon>Eukaryota</taxon>
        <taxon>Metazoa</taxon>
        <taxon>Chordata</taxon>
        <taxon>Craniata</taxon>
        <taxon>Vertebrata</taxon>
        <taxon>Euteleostomi</taxon>
        <taxon>Mammalia</taxon>
        <taxon>Eutheria</taxon>
        <taxon>Laurasiatheria</taxon>
        <taxon>Chiroptera</taxon>
        <taxon>Yangochiroptera</taxon>
        <taxon>Vespertilionidae</taxon>
        <taxon>Pipistrellus</taxon>
    </lineage>
</organism>
<proteinExistence type="inferred from homology"/>
<dbReference type="Proteomes" id="UP000558488">
    <property type="component" value="Unassembled WGS sequence"/>
</dbReference>
<feature type="region of interest" description="Disordered" evidence="2">
    <location>
        <begin position="317"/>
        <end position="395"/>
    </location>
</feature>
<feature type="compositionally biased region" description="Basic and acidic residues" evidence="2">
    <location>
        <begin position="210"/>
        <end position="225"/>
    </location>
</feature>
<feature type="compositionally biased region" description="Basic residues" evidence="2">
    <location>
        <begin position="1"/>
        <end position="13"/>
    </location>
</feature>
<feature type="region of interest" description="Disordered" evidence="2">
    <location>
        <begin position="210"/>
        <end position="303"/>
    </location>
</feature>
<feature type="compositionally biased region" description="Basic and acidic residues" evidence="2">
    <location>
        <begin position="273"/>
        <end position="284"/>
    </location>
</feature>
<dbReference type="AlphaFoldDB" id="A0A7J7V5Q9"/>
<dbReference type="PANTHER" id="PTHR15268">
    <property type="entry name" value="THRAP3/BCLAF1"/>
    <property type="match status" value="1"/>
</dbReference>
<dbReference type="PANTHER" id="PTHR15268:SF17">
    <property type="entry name" value="BCLAF1 AND THRAP3 FAMILY MEMBER 3"/>
    <property type="match status" value="1"/>
</dbReference>
<evidence type="ECO:0000256" key="2">
    <source>
        <dbReference type="SAM" id="MobiDB-lite"/>
    </source>
</evidence>
<name>A0A7J7V5Q9_PIPKU</name>
<evidence type="ECO:0000313" key="3">
    <source>
        <dbReference type="EMBL" id="KAF6320443.1"/>
    </source>
</evidence>
<reference evidence="3 4" key="1">
    <citation type="journal article" date="2020" name="Nature">
        <title>Six reference-quality genomes reveal evolution of bat adaptations.</title>
        <authorList>
            <person name="Jebb D."/>
            <person name="Huang Z."/>
            <person name="Pippel M."/>
            <person name="Hughes G.M."/>
            <person name="Lavrichenko K."/>
            <person name="Devanna P."/>
            <person name="Winkler S."/>
            <person name="Jermiin L.S."/>
            <person name="Skirmuntt E.C."/>
            <person name="Katzourakis A."/>
            <person name="Burkitt-Gray L."/>
            <person name="Ray D.A."/>
            <person name="Sullivan K.A.M."/>
            <person name="Roscito J.G."/>
            <person name="Kirilenko B.M."/>
            <person name="Davalos L.M."/>
            <person name="Corthals A.P."/>
            <person name="Power M.L."/>
            <person name="Jones G."/>
            <person name="Ransome R.D."/>
            <person name="Dechmann D.K.N."/>
            <person name="Locatelli A.G."/>
            <person name="Puechmaille S.J."/>
            <person name="Fedrigo O."/>
            <person name="Jarvis E.D."/>
            <person name="Hiller M."/>
            <person name="Vernes S.C."/>
            <person name="Myers E.W."/>
            <person name="Teeling E.C."/>
        </authorList>
    </citation>
    <scope>NUCLEOTIDE SEQUENCE [LARGE SCALE GENOMIC DNA]</scope>
    <source>
        <strain evidence="3">MPipKuh1</strain>
        <tissue evidence="3">Flight muscle</tissue>
    </source>
</reference>
<evidence type="ECO:0000256" key="1">
    <source>
        <dbReference type="ARBA" id="ARBA00006481"/>
    </source>
</evidence>
<dbReference type="InterPro" id="IPR029199">
    <property type="entry name" value="THRAP3_BCLAF1"/>
</dbReference>
<protein>
    <submittedName>
        <fullName evidence="3">BCLAF1 and THRAP3 family member 3</fullName>
    </submittedName>
</protein>
<accession>A0A7J7V5Q9</accession>
<comment type="similarity">
    <text evidence="1">Belongs to the BCLAF1/THRAP3 family.</text>
</comment>
<dbReference type="GO" id="GO:0045944">
    <property type="term" value="P:positive regulation of transcription by RNA polymerase II"/>
    <property type="evidence" value="ECO:0007669"/>
    <property type="project" value="TreeGrafter"/>
</dbReference>
<evidence type="ECO:0000313" key="4">
    <source>
        <dbReference type="Proteomes" id="UP000558488"/>
    </source>
</evidence>
<dbReference type="Pfam" id="PF15440">
    <property type="entry name" value="THRAP3_BCLAF1"/>
    <property type="match status" value="1"/>
</dbReference>
<gene>
    <name evidence="3" type="ORF">mPipKuh1_001412</name>
</gene>
<feature type="compositionally biased region" description="Basic and acidic residues" evidence="2">
    <location>
        <begin position="292"/>
        <end position="303"/>
    </location>
</feature>
<dbReference type="GO" id="GO:0003712">
    <property type="term" value="F:transcription coregulator activity"/>
    <property type="evidence" value="ECO:0007669"/>
    <property type="project" value="TreeGrafter"/>
</dbReference>
<feature type="compositionally biased region" description="Basic and acidic residues" evidence="2">
    <location>
        <begin position="157"/>
        <end position="179"/>
    </location>
</feature>
<feature type="region of interest" description="Disordered" evidence="2">
    <location>
        <begin position="72"/>
        <end position="112"/>
    </location>
</feature>
<dbReference type="GO" id="GO:0003677">
    <property type="term" value="F:DNA binding"/>
    <property type="evidence" value="ECO:0007669"/>
    <property type="project" value="TreeGrafter"/>
</dbReference>
<feature type="compositionally biased region" description="Basic residues" evidence="2">
    <location>
        <begin position="360"/>
        <end position="369"/>
    </location>
</feature>
<keyword evidence="4" id="KW-1185">Reference proteome</keyword>
<feature type="region of interest" description="Disordered" evidence="2">
    <location>
        <begin position="129"/>
        <end position="179"/>
    </location>
</feature>
<sequence length="692" mass="81436">MGRSRSRSPKWTHRSLSLIPRNSEHSKQICSNEPYCSDHRKDLWIRMSHKKHVQSKPRLPSREDAHYRCYEQRAPSPDARRSSPDDFYSNKLYQAYSPRRRDSSRSQYPSRYSEDVHYQEYGWGYPEKMQGGYPPSEHRVRSGKGGQSSQRSMADSLRLEDKWHEDESSHQRMQDEKHCQSLRRGLEDFEKRSAFQTRYLEDRDCRKYRQAPERSLGEKRFENNDTSRNSHRRSRHNPSPYQQKKEPWHLQHRAHRAHQHAHRKPPEASSVTRDYHHEHHKTSDEDQGFSDGRTEKFSKEKDRKCLSQIGLAKIHPSYVNARRDRETEDGQVQEASEPFKNDYTPSTDSDKSNVILRPYNGKRKRKKNRGRDGKRQKNSSSNQFDETKHSSASLRKKSKSLIVKIDVKKTVNTPSMTERQMSRDLVAVGRKSEDLDPAFEQLDSTQNTENKAAGEFAQEIITVIHEIKANHFPSPGITLHERFSKIQDTQATEGAKETKPTLDPEMCRKIDMCLAELRNKNTVCGSEQTLVKVIDPNDLRHDIERRRKERLQNEDEHSFHIDTAAERNNQFSCFPSHADSFQYPQSIIQPNFRKFIQTPYVDYTMQRKDIIHYAFQVQSNPQNMRGFRPPKNYFRGGRLQPHYKSGLVKKSLNIQAKYQRLRYAGSKGFFTNKFRERLLRRKKKYAGIAAEV</sequence>
<dbReference type="GO" id="GO:0016592">
    <property type="term" value="C:mediator complex"/>
    <property type="evidence" value="ECO:0007669"/>
    <property type="project" value="TreeGrafter"/>
</dbReference>
<comment type="caution">
    <text evidence="3">The sequence shown here is derived from an EMBL/GenBank/DDBJ whole genome shotgun (WGS) entry which is preliminary data.</text>
</comment>